<evidence type="ECO:0000256" key="3">
    <source>
        <dbReference type="ARBA" id="ARBA00022475"/>
    </source>
</evidence>
<evidence type="ECO:0000256" key="7">
    <source>
        <dbReference type="ARBA" id="ARBA00023136"/>
    </source>
</evidence>
<keyword evidence="10" id="KW-0732">Signal</keyword>
<evidence type="ECO:0000256" key="2">
    <source>
        <dbReference type="ARBA" id="ARBA00022448"/>
    </source>
</evidence>
<evidence type="ECO:0000256" key="4">
    <source>
        <dbReference type="ARBA" id="ARBA00022692"/>
    </source>
</evidence>
<dbReference type="GO" id="GO:0022857">
    <property type="term" value="F:transmembrane transporter activity"/>
    <property type="evidence" value="ECO:0007669"/>
    <property type="project" value="InterPro"/>
</dbReference>
<feature type="transmembrane region" description="Helical" evidence="9">
    <location>
        <begin position="337"/>
        <end position="355"/>
    </location>
</feature>
<dbReference type="OrthoDB" id="9807115at2"/>
<feature type="transmembrane region" description="Helical" evidence="9">
    <location>
        <begin position="472"/>
        <end position="496"/>
    </location>
</feature>
<keyword evidence="3" id="KW-1003">Cell membrane</keyword>
<comment type="subcellular location">
    <subcellularLocation>
        <location evidence="1">Cell membrane</location>
        <topology evidence="1">Multi-pass membrane protein</topology>
    </subcellularLocation>
</comment>
<dbReference type="NCBIfam" id="TIGR03409">
    <property type="entry name" value="urea_trans_UrtB"/>
    <property type="match status" value="1"/>
</dbReference>
<feature type="transmembrane region" description="Helical" evidence="9">
    <location>
        <begin position="388"/>
        <end position="405"/>
    </location>
</feature>
<dbReference type="CDD" id="cd06582">
    <property type="entry name" value="TM_PBP1_LivH_like"/>
    <property type="match status" value="1"/>
</dbReference>
<dbReference type="PANTHER" id="PTHR11795:SF447">
    <property type="entry name" value="ABC TRANSPORTER PERMEASE PROTEIN"/>
    <property type="match status" value="1"/>
</dbReference>
<evidence type="ECO:0000313" key="12">
    <source>
        <dbReference type="Proteomes" id="UP000198588"/>
    </source>
</evidence>
<dbReference type="STRING" id="1165689.SAMN02927914_00291"/>
<accession>A0A1G5V6V5</accession>
<reference evidence="11 12" key="1">
    <citation type="submission" date="2016-10" db="EMBL/GenBank/DDBJ databases">
        <authorList>
            <person name="de Groot N.N."/>
        </authorList>
    </citation>
    <scope>NUCLEOTIDE SEQUENCE [LARGE SCALE GENOMIC DNA]</scope>
    <source>
        <strain evidence="11 12">CGMCC 1.12097</strain>
    </source>
</reference>
<keyword evidence="2" id="KW-0813">Transport</keyword>
<feature type="transmembrane region" description="Helical" evidence="9">
    <location>
        <begin position="246"/>
        <end position="273"/>
    </location>
</feature>
<evidence type="ECO:0000256" key="8">
    <source>
        <dbReference type="ARBA" id="ARBA00037998"/>
    </source>
</evidence>
<dbReference type="AlphaFoldDB" id="A0A1G5V6V5"/>
<dbReference type="PANTHER" id="PTHR11795">
    <property type="entry name" value="BRANCHED-CHAIN AMINO ACID TRANSPORT SYSTEM PERMEASE PROTEIN LIVH"/>
    <property type="match status" value="1"/>
</dbReference>
<proteinExistence type="inferred from homology"/>
<feature type="transmembrane region" description="Helical" evidence="9">
    <location>
        <begin position="305"/>
        <end position="325"/>
    </location>
</feature>
<evidence type="ECO:0000256" key="6">
    <source>
        <dbReference type="ARBA" id="ARBA00022989"/>
    </source>
</evidence>
<dbReference type="EMBL" id="FMXM01000002">
    <property type="protein sequence ID" value="SDA40987.1"/>
    <property type="molecule type" value="Genomic_DNA"/>
</dbReference>
<sequence length="538" mass="56757">MNLFRAIGLTLLVLLATLSSSGASEADLRGIIAKFATAKGFSETGAVVHELAATGDPAVERPLAALADGNLYIRKADSLVFVGKETGDSVELLDPLSGEKSADAAKDDIAKIKVNNTLRRVIRDALGTLTLGAKDPAVRGAAADTMFKTPDAANIEPLDAAIAKETVASVKALLEQARAASVLVSDRPDADKLAAIALIGARGDRDAVSLLTSVEANAPDAVKEAATAAIRNINSTLAFWDAGQNIWYGISLGSVLLLAAIGLAITFGVMGVINMAHGEMVMLGAYTTFVVQQVIRTSFPSLFDWSLVIALPLAFLVAALVGLAIERGVIRFLYGRPLETLLATWGVSLILQQAVRSIFGPTNQEVGNPSWMSGSFNVGQLAITWNRLWILVFALSVFAVLLYVMKRTPWGLQMRAVTANRRMASSMGIRTPWVDALTFALGSGIAGIAGVALSQIDNVSPNLGRGYIIDSFMVVVFGGVGNLWGTLVGAFSLGIVNKFLEPYAGAVLGKIVVLVLIILFIQKRPRGLFALKGRAVEA</sequence>
<dbReference type="RefSeq" id="WP_091575023.1">
    <property type="nucleotide sequence ID" value="NZ_FMXM01000002.1"/>
</dbReference>
<feature type="transmembrane region" description="Helical" evidence="9">
    <location>
        <begin position="432"/>
        <end position="452"/>
    </location>
</feature>
<evidence type="ECO:0000256" key="9">
    <source>
        <dbReference type="SAM" id="Phobius"/>
    </source>
</evidence>
<evidence type="ECO:0000256" key="10">
    <source>
        <dbReference type="SAM" id="SignalP"/>
    </source>
</evidence>
<feature type="transmembrane region" description="Helical" evidence="9">
    <location>
        <begin position="503"/>
        <end position="521"/>
    </location>
</feature>
<evidence type="ECO:0000313" key="11">
    <source>
        <dbReference type="EMBL" id="SDA40987.1"/>
    </source>
</evidence>
<name>A0A1G5V6V5_9HYPH</name>
<organism evidence="11 12">
    <name type="scientific">Mesorhizobium qingshengii</name>
    <dbReference type="NCBI Taxonomy" id="1165689"/>
    <lineage>
        <taxon>Bacteria</taxon>
        <taxon>Pseudomonadati</taxon>
        <taxon>Pseudomonadota</taxon>
        <taxon>Alphaproteobacteria</taxon>
        <taxon>Hyphomicrobiales</taxon>
        <taxon>Phyllobacteriaceae</taxon>
        <taxon>Mesorhizobium</taxon>
    </lineage>
</organism>
<dbReference type="InterPro" id="IPR001851">
    <property type="entry name" value="ABC_transp_permease"/>
</dbReference>
<keyword evidence="7 9" id="KW-0472">Membrane</keyword>
<protein>
    <submittedName>
        <fullName evidence="11">Urea transport system permease protein</fullName>
    </submittedName>
</protein>
<evidence type="ECO:0000256" key="5">
    <source>
        <dbReference type="ARBA" id="ARBA00022970"/>
    </source>
</evidence>
<keyword evidence="4 9" id="KW-0812">Transmembrane</keyword>
<dbReference type="Proteomes" id="UP000198588">
    <property type="component" value="Unassembled WGS sequence"/>
</dbReference>
<dbReference type="Pfam" id="PF02653">
    <property type="entry name" value="BPD_transp_2"/>
    <property type="match status" value="1"/>
</dbReference>
<dbReference type="GO" id="GO:0006865">
    <property type="term" value="P:amino acid transport"/>
    <property type="evidence" value="ECO:0007669"/>
    <property type="project" value="UniProtKB-KW"/>
</dbReference>
<keyword evidence="5" id="KW-0029">Amino-acid transport</keyword>
<dbReference type="InterPro" id="IPR052157">
    <property type="entry name" value="BCAA_transport_permease"/>
</dbReference>
<gene>
    <name evidence="11" type="ORF">SAMN02927914_00291</name>
</gene>
<keyword evidence="6 9" id="KW-1133">Transmembrane helix</keyword>
<comment type="similarity">
    <text evidence="8">Belongs to the binding-protein-dependent transport system permease family. LivHM subfamily.</text>
</comment>
<evidence type="ECO:0000256" key="1">
    <source>
        <dbReference type="ARBA" id="ARBA00004651"/>
    </source>
</evidence>
<dbReference type="GO" id="GO:0005886">
    <property type="term" value="C:plasma membrane"/>
    <property type="evidence" value="ECO:0007669"/>
    <property type="project" value="UniProtKB-SubCell"/>
</dbReference>
<feature type="signal peptide" evidence="10">
    <location>
        <begin position="1"/>
        <end position="26"/>
    </location>
</feature>
<feature type="chain" id="PRO_5011528564" evidence="10">
    <location>
        <begin position="27"/>
        <end position="538"/>
    </location>
</feature>
<dbReference type="InterPro" id="IPR017779">
    <property type="entry name" value="ABC_UrtB_bac"/>
</dbReference>